<evidence type="ECO:0000313" key="2">
    <source>
        <dbReference type="EMBL" id="EFW18609.1"/>
    </source>
</evidence>
<reference evidence="3" key="2">
    <citation type="submission" date="2010-03" db="EMBL/GenBank/DDBJ databases">
        <title>The genome sequence of Coccidioides posadasii strain Silveira.</title>
        <authorList>
            <consortium name="The Broad Institute Genome Sequencing Center for Infectious Disease"/>
            <person name="Neafsey D."/>
            <person name="Orbach M."/>
            <person name="Henn M.R."/>
            <person name="Cole G.T."/>
            <person name="Galgiani J."/>
            <person name="Gardner M.J."/>
            <person name="Kirkland T.N."/>
            <person name="Taylor J.W."/>
            <person name="Young S.K."/>
            <person name="Zeng Q."/>
            <person name="Koehrsen M."/>
            <person name="Alvarado L."/>
            <person name="Berlin A."/>
            <person name="Borenstein D."/>
            <person name="Chapman S.B."/>
            <person name="Chen Z."/>
            <person name="Engels R."/>
            <person name="Freedman E."/>
            <person name="Gellesch M."/>
            <person name="Goldberg J."/>
            <person name="Griggs A."/>
            <person name="Gujja S."/>
            <person name="Heilman E."/>
            <person name="Heiman D."/>
            <person name="Howarth C."/>
            <person name="Jen D."/>
            <person name="Larson L."/>
            <person name="Mehta T."/>
            <person name="Neiman D."/>
            <person name="Park D."/>
            <person name="Pearson M."/>
            <person name="Richards J."/>
            <person name="Roberts A."/>
            <person name="Saif S."/>
            <person name="Shea T."/>
            <person name="Shenoy N."/>
            <person name="Sisk P."/>
            <person name="Stolte C."/>
            <person name="Sykes S."/>
            <person name="Walk T."/>
            <person name="White J."/>
            <person name="Yandava C."/>
            <person name="Haas B."/>
            <person name="Nusbaum C."/>
            <person name="Birren B."/>
        </authorList>
    </citation>
    <scope>NUCLEOTIDE SEQUENCE [LARGE SCALE GENOMIC DNA]</scope>
    <source>
        <strain evidence="3">RMSCC 757 / Silveira</strain>
    </source>
</reference>
<accession>E9D527</accession>
<name>E9D527_COCPS</name>
<dbReference type="Proteomes" id="UP000002497">
    <property type="component" value="Unassembled WGS sequence"/>
</dbReference>
<dbReference type="HOGENOM" id="CLU_2704637_0_0_1"/>
<dbReference type="EMBL" id="GL636492">
    <property type="protein sequence ID" value="EFW18609.1"/>
    <property type="molecule type" value="Genomic_DNA"/>
</dbReference>
<evidence type="ECO:0000313" key="3">
    <source>
        <dbReference type="Proteomes" id="UP000002497"/>
    </source>
</evidence>
<protein>
    <submittedName>
        <fullName evidence="2">Predicted protein</fullName>
    </submittedName>
</protein>
<dbReference type="VEuPathDB" id="FungiDB:CPSG_05295"/>
<feature type="region of interest" description="Disordered" evidence="1">
    <location>
        <begin position="40"/>
        <end position="73"/>
    </location>
</feature>
<keyword evidence="3" id="KW-1185">Reference proteome</keyword>
<proteinExistence type="predicted"/>
<feature type="region of interest" description="Disordered" evidence="1">
    <location>
        <begin position="1"/>
        <end position="24"/>
    </location>
</feature>
<sequence>MSQEEDINVRVPGSVREPPTFDDQDAGAVLYNAARAAASKVPTEELSDGSVSGLSVEAHCKPANKKRKREESS</sequence>
<feature type="compositionally biased region" description="Basic residues" evidence="1">
    <location>
        <begin position="62"/>
        <end position="73"/>
    </location>
</feature>
<dbReference type="AlphaFoldDB" id="E9D527"/>
<organism evidence="3">
    <name type="scientific">Coccidioides posadasii (strain RMSCC 757 / Silveira)</name>
    <name type="common">Valley fever fungus</name>
    <dbReference type="NCBI Taxonomy" id="443226"/>
    <lineage>
        <taxon>Eukaryota</taxon>
        <taxon>Fungi</taxon>
        <taxon>Dikarya</taxon>
        <taxon>Ascomycota</taxon>
        <taxon>Pezizomycotina</taxon>
        <taxon>Eurotiomycetes</taxon>
        <taxon>Eurotiomycetidae</taxon>
        <taxon>Onygenales</taxon>
        <taxon>Onygenaceae</taxon>
        <taxon>Coccidioides</taxon>
    </lineage>
</organism>
<evidence type="ECO:0000256" key="1">
    <source>
        <dbReference type="SAM" id="MobiDB-lite"/>
    </source>
</evidence>
<gene>
    <name evidence="2" type="ORF">CPSG_05295</name>
</gene>
<reference evidence="3" key="1">
    <citation type="journal article" date="2010" name="Genome Res.">
        <title>Population genomic sequencing of Coccidioides fungi reveals recent hybridization and transposon control.</title>
        <authorList>
            <person name="Neafsey D.E."/>
            <person name="Barker B.M."/>
            <person name="Sharpton T.J."/>
            <person name="Stajich J.E."/>
            <person name="Park D.J."/>
            <person name="Whiston E."/>
            <person name="Hung C.-Y."/>
            <person name="McMahan C."/>
            <person name="White J."/>
            <person name="Sykes S."/>
            <person name="Heiman D."/>
            <person name="Young S."/>
            <person name="Zeng Q."/>
            <person name="Abouelleil A."/>
            <person name="Aftuck L."/>
            <person name="Bessette D."/>
            <person name="Brown A."/>
            <person name="FitzGerald M."/>
            <person name="Lui A."/>
            <person name="Macdonald J.P."/>
            <person name="Priest M."/>
            <person name="Orbach M.J."/>
            <person name="Galgiani J.N."/>
            <person name="Kirkland T.N."/>
            <person name="Cole G.T."/>
            <person name="Birren B.W."/>
            <person name="Henn M.R."/>
            <person name="Taylor J.W."/>
            <person name="Rounsley S.D."/>
        </authorList>
    </citation>
    <scope>NUCLEOTIDE SEQUENCE [LARGE SCALE GENOMIC DNA]</scope>
    <source>
        <strain evidence="3">RMSCC 757 / Silveira</strain>
    </source>
</reference>